<feature type="domain" description="N-acetyltransferase" evidence="6">
    <location>
        <begin position="1"/>
        <end position="157"/>
    </location>
</feature>
<evidence type="ECO:0000256" key="4">
    <source>
        <dbReference type="ARBA" id="ARBA00023315"/>
    </source>
</evidence>
<comment type="catalytic activity">
    <reaction evidence="5">
        <text>glycyl-tRNA(Gly) + acetyl-CoA = N-acetylglycyl-tRNA(Gly) + CoA + H(+)</text>
        <dbReference type="Rhea" id="RHEA:81867"/>
        <dbReference type="Rhea" id="RHEA-COMP:9683"/>
        <dbReference type="Rhea" id="RHEA-COMP:19766"/>
        <dbReference type="ChEBI" id="CHEBI:15378"/>
        <dbReference type="ChEBI" id="CHEBI:57287"/>
        <dbReference type="ChEBI" id="CHEBI:57288"/>
        <dbReference type="ChEBI" id="CHEBI:78522"/>
        <dbReference type="ChEBI" id="CHEBI:232036"/>
    </reaction>
</comment>
<evidence type="ECO:0000256" key="2">
    <source>
        <dbReference type="ARBA" id="ARBA00022649"/>
    </source>
</evidence>
<evidence type="ECO:0000256" key="3">
    <source>
        <dbReference type="ARBA" id="ARBA00022679"/>
    </source>
</evidence>
<dbReference type="InterPro" id="IPR016181">
    <property type="entry name" value="Acyl_CoA_acyltransferase"/>
</dbReference>
<evidence type="ECO:0000313" key="8">
    <source>
        <dbReference type="Proteomes" id="UP000030147"/>
    </source>
</evidence>
<organism evidence="7 8">
    <name type="scientific">Pontibacillus yanchengensis Y32</name>
    <dbReference type="NCBI Taxonomy" id="1385514"/>
    <lineage>
        <taxon>Bacteria</taxon>
        <taxon>Bacillati</taxon>
        <taxon>Bacillota</taxon>
        <taxon>Bacilli</taxon>
        <taxon>Bacillales</taxon>
        <taxon>Bacillaceae</taxon>
        <taxon>Pontibacillus</taxon>
    </lineage>
</organism>
<proteinExistence type="predicted"/>
<name>A0A0A2TFQ3_9BACI</name>
<dbReference type="Proteomes" id="UP000030147">
    <property type="component" value="Unassembled WGS sequence"/>
</dbReference>
<keyword evidence="3" id="KW-0808">Transferase</keyword>
<dbReference type="PANTHER" id="PTHR36449">
    <property type="entry name" value="ACETYLTRANSFERASE-RELATED"/>
    <property type="match status" value="1"/>
</dbReference>
<dbReference type="CDD" id="cd04301">
    <property type="entry name" value="NAT_SF"/>
    <property type="match status" value="1"/>
</dbReference>
<keyword evidence="2" id="KW-1277">Toxin-antitoxin system</keyword>
<dbReference type="RefSeq" id="WP_036815159.1">
    <property type="nucleotide sequence ID" value="NZ_AVBF01000001.1"/>
</dbReference>
<dbReference type="Pfam" id="PF00583">
    <property type="entry name" value="Acetyltransf_1"/>
    <property type="match status" value="1"/>
</dbReference>
<dbReference type="SUPFAM" id="SSF55729">
    <property type="entry name" value="Acyl-CoA N-acyltransferases (Nat)"/>
    <property type="match status" value="1"/>
</dbReference>
<dbReference type="Gene3D" id="3.40.630.30">
    <property type="match status" value="1"/>
</dbReference>
<dbReference type="eggNOG" id="COG0456">
    <property type="taxonomic scope" value="Bacteria"/>
</dbReference>
<comment type="caution">
    <text evidence="7">The sequence shown here is derived from an EMBL/GenBank/DDBJ whole genome shotgun (WGS) entry which is preliminary data.</text>
</comment>
<keyword evidence="1" id="KW-0678">Repressor</keyword>
<reference evidence="7 8" key="1">
    <citation type="journal article" date="2015" name="Stand. Genomic Sci.">
        <title>High quality draft genome sequence of the moderately halophilic bacterium Pontibacillus yanchengensis Y32(T) and comparison among Pontibacillus genomes.</title>
        <authorList>
            <person name="Huang J."/>
            <person name="Qiao Z.X."/>
            <person name="Tang J.W."/>
            <person name="Wang G."/>
        </authorList>
    </citation>
    <scope>NUCLEOTIDE SEQUENCE [LARGE SCALE GENOMIC DNA]</scope>
    <source>
        <strain evidence="7 8">Y32</strain>
    </source>
</reference>
<dbReference type="PANTHER" id="PTHR36449:SF1">
    <property type="entry name" value="ACETYLTRANSFERASE"/>
    <property type="match status" value="1"/>
</dbReference>
<evidence type="ECO:0000256" key="5">
    <source>
        <dbReference type="ARBA" id="ARBA00049880"/>
    </source>
</evidence>
<dbReference type="OrthoDB" id="9803772at2"/>
<protein>
    <recommendedName>
        <fullName evidence="6">N-acetyltransferase domain-containing protein</fullName>
    </recommendedName>
</protein>
<dbReference type="AlphaFoldDB" id="A0A0A2TFQ3"/>
<evidence type="ECO:0000313" key="7">
    <source>
        <dbReference type="EMBL" id="KGP74692.1"/>
    </source>
</evidence>
<accession>A0A0A2TFQ3</accession>
<keyword evidence="8" id="KW-1185">Reference proteome</keyword>
<evidence type="ECO:0000256" key="1">
    <source>
        <dbReference type="ARBA" id="ARBA00022491"/>
    </source>
</evidence>
<keyword evidence="4" id="KW-0012">Acyltransferase</keyword>
<dbReference type="GO" id="GO:0016747">
    <property type="term" value="F:acyltransferase activity, transferring groups other than amino-acyl groups"/>
    <property type="evidence" value="ECO:0007669"/>
    <property type="project" value="InterPro"/>
</dbReference>
<evidence type="ECO:0000259" key="6">
    <source>
        <dbReference type="PROSITE" id="PS51186"/>
    </source>
</evidence>
<dbReference type="InterPro" id="IPR000182">
    <property type="entry name" value="GNAT_dom"/>
</dbReference>
<dbReference type="PROSITE" id="PS51186">
    <property type="entry name" value="GNAT"/>
    <property type="match status" value="1"/>
</dbReference>
<gene>
    <name evidence="7" type="ORF">N782_00565</name>
</gene>
<dbReference type="EMBL" id="AVBF01000001">
    <property type="protein sequence ID" value="KGP74692.1"/>
    <property type="molecule type" value="Genomic_DNA"/>
</dbReference>
<sequence>MEGVSVEAIEEMYSCDFGWVKVQEFNSDNPSLNRFLHQDAYYHSIEFEANTSLLISSENDIIGYFTLVRSSMDFPNIKVPCLEVAKLAVHLDYQQNGYGSYMIDVIKKVARQTNHRYITLDSLYSQWCWYYKHGFMYIKQEEIENESGYVYMYCDLYDENISNDFLEE</sequence>